<feature type="transmembrane region" description="Helical" evidence="1">
    <location>
        <begin position="209"/>
        <end position="229"/>
    </location>
</feature>
<dbReference type="Pfam" id="PF02517">
    <property type="entry name" value="Rce1-like"/>
    <property type="match status" value="1"/>
</dbReference>
<accession>A0A3B0T6K1</accession>
<keyword evidence="1" id="KW-0812">Transmembrane</keyword>
<evidence type="ECO:0000259" key="2">
    <source>
        <dbReference type="Pfam" id="PF02517"/>
    </source>
</evidence>
<feature type="transmembrane region" description="Helical" evidence="1">
    <location>
        <begin position="131"/>
        <end position="152"/>
    </location>
</feature>
<protein>
    <recommendedName>
        <fullName evidence="2">CAAX prenyl protease 2/Lysostaphin resistance protein A-like domain-containing protein</fullName>
    </recommendedName>
</protein>
<gene>
    <name evidence="3" type="ORF">MNBD_BACTEROID01-1835</name>
</gene>
<feature type="domain" description="CAAX prenyl protease 2/Lysostaphin resistance protein A-like" evidence="2">
    <location>
        <begin position="134"/>
        <end position="220"/>
    </location>
</feature>
<proteinExistence type="predicted"/>
<feature type="transmembrane region" description="Helical" evidence="1">
    <location>
        <begin position="244"/>
        <end position="264"/>
    </location>
</feature>
<feature type="transmembrane region" description="Helical" evidence="1">
    <location>
        <begin position="49"/>
        <end position="67"/>
    </location>
</feature>
<dbReference type="AlphaFoldDB" id="A0A3B0T6K1"/>
<keyword evidence="1" id="KW-1133">Transmembrane helix</keyword>
<feature type="transmembrane region" description="Helical" evidence="1">
    <location>
        <begin position="186"/>
        <end position="202"/>
    </location>
</feature>
<name>A0A3B0T6K1_9ZZZZ</name>
<feature type="transmembrane region" description="Helical" evidence="1">
    <location>
        <begin position="12"/>
        <end position="29"/>
    </location>
</feature>
<evidence type="ECO:0000256" key="1">
    <source>
        <dbReference type="SAM" id="Phobius"/>
    </source>
</evidence>
<feature type="transmembrane region" description="Helical" evidence="1">
    <location>
        <begin position="79"/>
        <end position="102"/>
    </location>
</feature>
<dbReference type="GO" id="GO:0004175">
    <property type="term" value="F:endopeptidase activity"/>
    <property type="evidence" value="ECO:0007669"/>
    <property type="project" value="UniProtKB-ARBA"/>
</dbReference>
<dbReference type="PANTHER" id="PTHR43592:SF15">
    <property type="entry name" value="CAAX AMINO TERMINAL PROTEASE FAMILY PROTEIN"/>
    <property type="match status" value="1"/>
</dbReference>
<dbReference type="EMBL" id="UOEP01000025">
    <property type="protein sequence ID" value="VAW13628.1"/>
    <property type="molecule type" value="Genomic_DNA"/>
</dbReference>
<evidence type="ECO:0000313" key="3">
    <source>
        <dbReference type="EMBL" id="VAW13628.1"/>
    </source>
</evidence>
<feature type="transmembrane region" description="Helical" evidence="1">
    <location>
        <begin position="164"/>
        <end position="180"/>
    </location>
</feature>
<dbReference type="InterPro" id="IPR003675">
    <property type="entry name" value="Rce1/LyrA-like_dom"/>
</dbReference>
<dbReference type="GO" id="GO:0080120">
    <property type="term" value="P:CAAX-box protein maturation"/>
    <property type="evidence" value="ECO:0007669"/>
    <property type="project" value="UniProtKB-ARBA"/>
</dbReference>
<sequence>MNSTRHKYYPTVLQAAHLVVLYIFIQTIVDFPLAVLDYYNNTEYLYNPWKKIILGVGSILFILYYGFKKTKNKLLEVFPLRFFNPLILLPIVLFFLAAHIILTDVNNYVDKLIPPPPWFWELFNKIFESDYGWLGAFLKVAIIAPIIEELIFRGIIMHGFMRNYPKFLAVFFSALLFALFHLNPWQFPATFILGLLLGWIMVRTRNIVLSILVHAINNFLVLLSITYWAEIHTYPVMLMNRQDLLYTCGLVIVFSLLLIYLLSIKRNKNREPGK</sequence>
<keyword evidence="1" id="KW-0472">Membrane</keyword>
<reference evidence="3" key="1">
    <citation type="submission" date="2018-06" db="EMBL/GenBank/DDBJ databases">
        <authorList>
            <person name="Zhirakovskaya E."/>
        </authorList>
    </citation>
    <scope>NUCLEOTIDE SEQUENCE</scope>
</reference>
<dbReference type="PANTHER" id="PTHR43592">
    <property type="entry name" value="CAAX AMINO TERMINAL PROTEASE"/>
    <property type="match status" value="1"/>
</dbReference>
<organism evidence="3">
    <name type="scientific">hydrothermal vent metagenome</name>
    <dbReference type="NCBI Taxonomy" id="652676"/>
    <lineage>
        <taxon>unclassified sequences</taxon>
        <taxon>metagenomes</taxon>
        <taxon>ecological metagenomes</taxon>
    </lineage>
</organism>